<feature type="compositionally biased region" description="Low complexity" evidence="2">
    <location>
        <begin position="584"/>
        <end position="606"/>
    </location>
</feature>
<evidence type="ECO:0000256" key="2">
    <source>
        <dbReference type="SAM" id="MobiDB-lite"/>
    </source>
</evidence>
<feature type="domain" description="EH" evidence="3">
    <location>
        <begin position="72"/>
        <end position="159"/>
    </location>
</feature>
<dbReference type="InParanoid" id="A0A0V0R9V9"/>
<keyword evidence="1" id="KW-0175">Coiled coil</keyword>
<dbReference type="PANTHER" id="PTHR11216">
    <property type="entry name" value="EH DOMAIN"/>
    <property type="match status" value="1"/>
</dbReference>
<dbReference type="Pfam" id="PF12763">
    <property type="entry name" value="EH"/>
    <property type="match status" value="2"/>
</dbReference>
<evidence type="ECO:0000256" key="1">
    <source>
        <dbReference type="SAM" id="Coils"/>
    </source>
</evidence>
<organism evidence="4 5">
    <name type="scientific">Pseudocohnilembus persalinus</name>
    <name type="common">Ciliate</name>
    <dbReference type="NCBI Taxonomy" id="266149"/>
    <lineage>
        <taxon>Eukaryota</taxon>
        <taxon>Sar</taxon>
        <taxon>Alveolata</taxon>
        <taxon>Ciliophora</taxon>
        <taxon>Intramacronucleata</taxon>
        <taxon>Oligohymenophorea</taxon>
        <taxon>Scuticociliatia</taxon>
        <taxon>Philasterida</taxon>
        <taxon>Pseudocohnilembidae</taxon>
        <taxon>Pseudocohnilembus</taxon>
    </lineage>
</organism>
<dbReference type="Gene3D" id="1.10.238.10">
    <property type="entry name" value="EF-hand"/>
    <property type="match status" value="2"/>
</dbReference>
<dbReference type="SUPFAM" id="SSF47473">
    <property type="entry name" value="EF-hand"/>
    <property type="match status" value="2"/>
</dbReference>
<feature type="compositionally biased region" description="Polar residues" evidence="2">
    <location>
        <begin position="351"/>
        <end position="385"/>
    </location>
</feature>
<dbReference type="GO" id="GO:0016197">
    <property type="term" value="P:endosomal transport"/>
    <property type="evidence" value="ECO:0007669"/>
    <property type="project" value="TreeGrafter"/>
</dbReference>
<dbReference type="OMA" id="MYLIENH"/>
<evidence type="ECO:0000259" key="3">
    <source>
        <dbReference type="PROSITE" id="PS50031"/>
    </source>
</evidence>
<dbReference type="AlphaFoldDB" id="A0A0V0R9V9"/>
<protein>
    <recommendedName>
        <fullName evidence="3">EH domain-containing protein</fullName>
    </recommendedName>
</protein>
<dbReference type="CDD" id="cd00052">
    <property type="entry name" value="EH"/>
    <property type="match status" value="2"/>
</dbReference>
<feature type="compositionally biased region" description="Low complexity" evidence="2">
    <location>
        <begin position="165"/>
        <end position="184"/>
    </location>
</feature>
<feature type="region of interest" description="Disordered" evidence="2">
    <location>
        <begin position="539"/>
        <end position="606"/>
    </location>
</feature>
<sequence length="606" mass="69038">MDQWNNFNQSQQFSQNQYNNQNQQFSNNQMMANNFNQPQMQQFQPQSQPLQQQQQMATPPKIRLSINLQNNERGFYSALLQQADKNDSQKVYGKEAVEFFMRSGVSKEILRQIWDIASYNGEYLDRDEFYVALRLIAYAQNGISVNAQSIQNNIPVALPKFGPKQQSQSQNQSLNQSYHSSQSHEQPPQNAEKKPSTVEELTRNMLDDYNKTKAPAQQVHMDQNSNLNNSQSQINMSQNSNQMQNGAVNQIKDDFALSEEMVAKYQQYFQMTDTQKTGKISGAQAKPIFSKSKLDKETLGKIWSWSDQNNTGELNQDQFIVALHLIYMKGKGHELPNTLPQSLQQFLNRNTQQPGSQNYSAFDNLQSGTQSNQNKQANSNTNSETSNQHFNFSHQQNNLPQMQNNISQHDKQQFNQQNQEMSEKINQAKSQLQAHTHEAQDKILYVKELHSIIISEKKDELDYVNKLIQAQENLCKLIEEENESLKKEMAGLEELKGNALQQLANLGQRMWVGVNEQQTLKKQLVSTASNAINEISNASSQAIQRGGSNSQQGGKEGNQSNLNNSNTQQKQGHEWGFGEGGFGNTQNNDQNNSQTQNNNNNAFGEW</sequence>
<dbReference type="InterPro" id="IPR000261">
    <property type="entry name" value="EH_dom"/>
</dbReference>
<proteinExistence type="predicted"/>
<dbReference type="GO" id="GO:0005737">
    <property type="term" value="C:cytoplasm"/>
    <property type="evidence" value="ECO:0007669"/>
    <property type="project" value="TreeGrafter"/>
</dbReference>
<dbReference type="GO" id="GO:0006897">
    <property type="term" value="P:endocytosis"/>
    <property type="evidence" value="ECO:0007669"/>
    <property type="project" value="TreeGrafter"/>
</dbReference>
<keyword evidence="5" id="KW-1185">Reference proteome</keyword>
<dbReference type="PROSITE" id="PS50031">
    <property type="entry name" value="EH"/>
    <property type="match status" value="2"/>
</dbReference>
<dbReference type="Proteomes" id="UP000054937">
    <property type="component" value="Unassembled WGS sequence"/>
</dbReference>
<feature type="region of interest" description="Disordered" evidence="2">
    <location>
        <begin position="159"/>
        <end position="198"/>
    </location>
</feature>
<feature type="coiled-coil region" evidence="1">
    <location>
        <begin position="411"/>
        <end position="438"/>
    </location>
</feature>
<evidence type="ECO:0000313" key="4">
    <source>
        <dbReference type="EMBL" id="KRX11082.1"/>
    </source>
</evidence>
<feature type="domain" description="EH" evidence="3">
    <location>
        <begin position="261"/>
        <end position="350"/>
    </location>
</feature>
<dbReference type="EMBL" id="LDAU01000007">
    <property type="protein sequence ID" value="KRX11082.1"/>
    <property type="molecule type" value="Genomic_DNA"/>
</dbReference>
<feature type="region of interest" description="Disordered" evidence="2">
    <location>
        <begin position="351"/>
        <end position="391"/>
    </location>
</feature>
<feature type="compositionally biased region" description="Low complexity" evidence="2">
    <location>
        <begin position="558"/>
        <end position="570"/>
    </location>
</feature>
<feature type="coiled-coil region" evidence="1">
    <location>
        <begin position="468"/>
        <end position="502"/>
    </location>
</feature>
<dbReference type="InterPro" id="IPR011992">
    <property type="entry name" value="EF-hand-dom_pair"/>
</dbReference>
<dbReference type="OrthoDB" id="313394at2759"/>
<dbReference type="PANTHER" id="PTHR11216:SF174">
    <property type="entry name" value="GH06923P"/>
    <property type="match status" value="1"/>
</dbReference>
<dbReference type="SMART" id="SM00027">
    <property type="entry name" value="EH"/>
    <property type="match status" value="2"/>
</dbReference>
<evidence type="ECO:0000313" key="5">
    <source>
        <dbReference type="Proteomes" id="UP000054937"/>
    </source>
</evidence>
<reference evidence="4 5" key="1">
    <citation type="journal article" date="2015" name="Sci. Rep.">
        <title>Genome of the facultative scuticociliatosis pathogen Pseudocohnilembus persalinus provides insight into its virulence through horizontal gene transfer.</title>
        <authorList>
            <person name="Xiong J."/>
            <person name="Wang G."/>
            <person name="Cheng J."/>
            <person name="Tian M."/>
            <person name="Pan X."/>
            <person name="Warren A."/>
            <person name="Jiang C."/>
            <person name="Yuan D."/>
            <person name="Miao W."/>
        </authorList>
    </citation>
    <scope>NUCLEOTIDE SEQUENCE [LARGE SCALE GENOMIC DNA]</scope>
    <source>
        <strain evidence="4">36N120E</strain>
    </source>
</reference>
<accession>A0A0V0R9V9</accession>
<comment type="caution">
    <text evidence="4">The sequence shown here is derived from an EMBL/GenBank/DDBJ whole genome shotgun (WGS) entry which is preliminary data.</text>
</comment>
<name>A0A0V0R9V9_PSEPJ</name>
<gene>
    <name evidence="4" type="ORF">PPERSA_05191</name>
</gene>
<dbReference type="GO" id="GO:0005886">
    <property type="term" value="C:plasma membrane"/>
    <property type="evidence" value="ECO:0007669"/>
    <property type="project" value="TreeGrafter"/>
</dbReference>